<name>A0ABV0G921_9BURK</name>
<reference evidence="2 3" key="1">
    <citation type="submission" date="2024-05" db="EMBL/GenBank/DDBJ databases">
        <title>Roseateles sp. 2.12 16S ribosomal RNA gene Genome sequencing and assembly.</title>
        <authorList>
            <person name="Woo H."/>
        </authorList>
    </citation>
    <scope>NUCLEOTIDE SEQUENCE [LARGE SCALE GENOMIC DNA]</scope>
    <source>
        <strain evidence="2 3">2.12</strain>
    </source>
</reference>
<sequence>MDASRRALLSLFASLVLNLALVLPARAAEPRVNLWVELRWVDSRVSQAAVAGVRDGAVVVGTGGSVSPRGAIVLSTEQHAAQGQLLQRLTVLNGFRASVQLAELTPLQWLDMSVPVSPGSTGQAPARDAGRAQLRQGYVEQVRGFSLEPHWSGGREPVRVTLRTQDLTPSESGAGQPPVRTELESTALVPLDEWVTVARTGGPLRRSERGTFSTRDAESVSSRELQVRIQVAP</sequence>
<comment type="caution">
    <text evidence="2">The sequence shown here is derived from an EMBL/GenBank/DDBJ whole genome shotgun (WGS) entry which is preliminary data.</text>
</comment>
<keyword evidence="3" id="KW-1185">Reference proteome</keyword>
<dbReference type="RefSeq" id="WP_347605502.1">
    <property type="nucleotide sequence ID" value="NZ_JBDPZC010000001.1"/>
</dbReference>
<evidence type="ECO:0000313" key="3">
    <source>
        <dbReference type="Proteomes" id="UP001462640"/>
    </source>
</evidence>
<dbReference type="Proteomes" id="UP001462640">
    <property type="component" value="Unassembled WGS sequence"/>
</dbReference>
<feature type="compositionally biased region" description="Polar residues" evidence="1">
    <location>
        <begin position="210"/>
        <end position="224"/>
    </location>
</feature>
<dbReference type="EMBL" id="JBDPZC010000001">
    <property type="protein sequence ID" value="MEO3711556.1"/>
    <property type="molecule type" value="Genomic_DNA"/>
</dbReference>
<feature type="region of interest" description="Disordered" evidence="1">
    <location>
        <begin position="200"/>
        <end position="226"/>
    </location>
</feature>
<gene>
    <name evidence="2" type="ORF">ABDJ40_02110</name>
</gene>
<evidence type="ECO:0000256" key="1">
    <source>
        <dbReference type="SAM" id="MobiDB-lite"/>
    </source>
</evidence>
<protein>
    <submittedName>
        <fullName evidence="2">Uncharacterized protein</fullName>
    </submittedName>
</protein>
<evidence type="ECO:0000313" key="2">
    <source>
        <dbReference type="EMBL" id="MEO3711556.1"/>
    </source>
</evidence>
<proteinExistence type="predicted"/>
<organism evidence="2 3">
    <name type="scientific">Roseateles flavus</name>
    <dbReference type="NCBI Taxonomy" id="3149041"/>
    <lineage>
        <taxon>Bacteria</taxon>
        <taxon>Pseudomonadati</taxon>
        <taxon>Pseudomonadota</taxon>
        <taxon>Betaproteobacteria</taxon>
        <taxon>Burkholderiales</taxon>
        <taxon>Sphaerotilaceae</taxon>
        <taxon>Roseateles</taxon>
    </lineage>
</organism>
<accession>A0ABV0G921</accession>